<dbReference type="AlphaFoldDB" id="A0A6G4VJR5"/>
<evidence type="ECO:0000256" key="7">
    <source>
        <dbReference type="SAM" id="SignalP"/>
    </source>
</evidence>
<evidence type="ECO:0000256" key="1">
    <source>
        <dbReference type="ARBA" id="ARBA00001974"/>
    </source>
</evidence>
<feature type="domain" description="FAD-binding PCMH-type" evidence="8">
    <location>
        <begin position="83"/>
        <end position="263"/>
    </location>
</feature>
<feature type="signal peptide" evidence="7">
    <location>
        <begin position="1"/>
        <end position="33"/>
    </location>
</feature>
<evidence type="ECO:0000256" key="2">
    <source>
        <dbReference type="ARBA" id="ARBA00005466"/>
    </source>
</evidence>
<dbReference type="Gene3D" id="3.40.462.20">
    <property type="match status" value="1"/>
</dbReference>
<evidence type="ECO:0000313" key="9">
    <source>
        <dbReference type="EMBL" id="NGO14408.1"/>
    </source>
</evidence>
<dbReference type="Proteomes" id="UP000472335">
    <property type="component" value="Unassembled WGS sequence"/>
</dbReference>
<keyword evidence="3" id="KW-0285">Flavoprotein</keyword>
<name>A0A6G4VJR5_9ACTN</name>
<sequence>MNEFSRRNVLRGGLAATAAGAVAAGTGASAAMAASGSGSGSGSASTAAEAATAPCLPPPGPSRVGQGDPRFRSLASRGYNRRFEGKPEHVWVVGTTEHVVRAVQEAVDSGRRVTVRSGGHGFENFVADPAVEVVIDTAAMTAVSYDPGRRAFAVEAGALLGEVYRKLYLGWGVTIPAGWCPTVGAGGHVLGGGFGPLSRLLGLAVDHLYGVEVVVVDREGRARSVVATRERSDPNRDLWWAHTGGGGGSFGIVTRYWFRSPGAHGDDPSGLLPAPPAGVLSFSVDWDWQKLDKASFARIVRNHGEWVERHSAPDSPYLALYSELQLNRRPLGTVGLIGQVAADSGAQRLLDDHLTAITEGVAVQPVRTVRNQAWLAAALAGSPGDPGPVYRLKVKSGYLRRRLTDRQIEVLHHYLTRSDYDHPGGSLSLYTFGGKVNTVAPDATATPHRDTIMKMFYANGWEDPRDDARHLTWLRELYRDLYADTGGVPAAADGAFINYPDNDLADPDWNTGAPWHTLYFRDNYPRLQRIKAKWDPRDIFHHALSIRPA</sequence>
<dbReference type="PROSITE" id="PS51387">
    <property type="entry name" value="FAD_PCMH"/>
    <property type="match status" value="1"/>
</dbReference>
<dbReference type="PANTHER" id="PTHR42973">
    <property type="entry name" value="BINDING OXIDOREDUCTASE, PUTATIVE (AFU_ORTHOLOGUE AFUA_1G17690)-RELATED"/>
    <property type="match status" value="1"/>
</dbReference>
<dbReference type="RefSeq" id="WP_165268757.1">
    <property type="nucleotide sequence ID" value="NZ_JAAKZY010000257.1"/>
</dbReference>
<evidence type="ECO:0000256" key="4">
    <source>
        <dbReference type="ARBA" id="ARBA00022827"/>
    </source>
</evidence>
<reference evidence="9 10" key="1">
    <citation type="submission" date="2020-02" db="EMBL/GenBank/DDBJ databases">
        <title>Whole-genome analyses of novel actinobacteria.</title>
        <authorList>
            <person name="Sahin N."/>
            <person name="Gencbay T."/>
        </authorList>
    </citation>
    <scope>NUCLEOTIDE SEQUENCE [LARGE SCALE GENOMIC DNA]</scope>
    <source>
        <strain evidence="9 10">HC44</strain>
    </source>
</reference>
<evidence type="ECO:0000256" key="3">
    <source>
        <dbReference type="ARBA" id="ARBA00022630"/>
    </source>
</evidence>
<dbReference type="InterPro" id="IPR050416">
    <property type="entry name" value="FAD-linked_Oxidoreductase"/>
</dbReference>
<dbReference type="InterPro" id="IPR036318">
    <property type="entry name" value="FAD-bd_PCMH-like_sf"/>
</dbReference>
<protein>
    <submittedName>
        <fullName evidence="9">FAD-binding oxidoreductase</fullName>
    </submittedName>
</protein>
<comment type="cofactor">
    <cofactor evidence="1">
        <name>FAD</name>
        <dbReference type="ChEBI" id="CHEBI:57692"/>
    </cofactor>
</comment>
<dbReference type="Pfam" id="PF01565">
    <property type="entry name" value="FAD_binding_4"/>
    <property type="match status" value="1"/>
</dbReference>
<evidence type="ECO:0000256" key="6">
    <source>
        <dbReference type="SAM" id="MobiDB-lite"/>
    </source>
</evidence>
<evidence type="ECO:0000313" key="10">
    <source>
        <dbReference type="Proteomes" id="UP000472335"/>
    </source>
</evidence>
<organism evidence="9 10">
    <name type="scientific">Streptomyces scabichelini</name>
    <dbReference type="NCBI Taxonomy" id="2711217"/>
    <lineage>
        <taxon>Bacteria</taxon>
        <taxon>Bacillati</taxon>
        <taxon>Actinomycetota</taxon>
        <taxon>Actinomycetes</taxon>
        <taxon>Kitasatosporales</taxon>
        <taxon>Streptomycetaceae</taxon>
        <taxon>Streptomyces</taxon>
    </lineage>
</organism>
<feature type="chain" id="PRO_5026134001" evidence="7">
    <location>
        <begin position="34"/>
        <end position="549"/>
    </location>
</feature>
<proteinExistence type="inferred from homology"/>
<evidence type="ECO:0000259" key="8">
    <source>
        <dbReference type="PROSITE" id="PS51387"/>
    </source>
</evidence>
<dbReference type="PROSITE" id="PS51318">
    <property type="entry name" value="TAT"/>
    <property type="match status" value="1"/>
</dbReference>
<dbReference type="Gene3D" id="3.30.465.10">
    <property type="match status" value="1"/>
</dbReference>
<dbReference type="PANTHER" id="PTHR42973:SF39">
    <property type="entry name" value="FAD-BINDING PCMH-TYPE DOMAIN-CONTAINING PROTEIN"/>
    <property type="match status" value="1"/>
</dbReference>
<dbReference type="SUPFAM" id="SSF56176">
    <property type="entry name" value="FAD-binding/transporter-associated domain-like"/>
    <property type="match status" value="1"/>
</dbReference>
<dbReference type="InterPro" id="IPR016166">
    <property type="entry name" value="FAD-bd_PCMH"/>
</dbReference>
<accession>A0A6G4VJR5</accession>
<dbReference type="GO" id="GO:0071949">
    <property type="term" value="F:FAD binding"/>
    <property type="evidence" value="ECO:0007669"/>
    <property type="project" value="InterPro"/>
</dbReference>
<dbReference type="InterPro" id="IPR006311">
    <property type="entry name" value="TAT_signal"/>
</dbReference>
<dbReference type="InterPro" id="IPR012951">
    <property type="entry name" value="BBE"/>
</dbReference>
<keyword evidence="5" id="KW-0560">Oxidoreductase</keyword>
<dbReference type="InterPro" id="IPR016169">
    <property type="entry name" value="FAD-bd_PCMH_sub2"/>
</dbReference>
<keyword evidence="7" id="KW-0732">Signal</keyword>
<dbReference type="Pfam" id="PF08031">
    <property type="entry name" value="BBE"/>
    <property type="match status" value="1"/>
</dbReference>
<dbReference type="InterPro" id="IPR006094">
    <property type="entry name" value="Oxid_FAD_bind_N"/>
</dbReference>
<feature type="compositionally biased region" description="Low complexity" evidence="6">
    <location>
        <begin position="31"/>
        <end position="53"/>
    </location>
</feature>
<keyword evidence="10" id="KW-1185">Reference proteome</keyword>
<comment type="similarity">
    <text evidence="2">Belongs to the oxygen-dependent FAD-linked oxidoreductase family.</text>
</comment>
<gene>
    <name evidence="9" type="ORF">G5C60_44145</name>
</gene>
<keyword evidence="4" id="KW-0274">FAD</keyword>
<comment type="caution">
    <text evidence="9">The sequence shown here is derived from an EMBL/GenBank/DDBJ whole genome shotgun (WGS) entry which is preliminary data.</text>
</comment>
<dbReference type="GO" id="GO:0016491">
    <property type="term" value="F:oxidoreductase activity"/>
    <property type="evidence" value="ECO:0007669"/>
    <property type="project" value="UniProtKB-KW"/>
</dbReference>
<dbReference type="EMBL" id="JAAKZY010000257">
    <property type="protein sequence ID" value="NGO14408.1"/>
    <property type="molecule type" value="Genomic_DNA"/>
</dbReference>
<evidence type="ECO:0000256" key="5">
    <source>
        <dbReference type="ARBA" id="ARBA00023002"/>
    </source>
</evidence>
<feature type="region of interest" description="Disordered" evidence="6">
    <location>
        <begin position="31"/>
        <end position="69"/>
    </location>
</feature>